<evidence type="ECO:0000313" key="1">
    <source>
        <dbReference type="EMBL" id="TGX80449.1"/>
    </source>
</evidence>
<comment type="caution">
    <text evidence="1">The sequence shown here is derived from an EMBL/GenBank/DDBJ whole genome shotgun (WGS) entry which is preliminary data.</text>
</comment>
<organism evidence="1 2">
    <name type="scientific">Palleniella muris</name>
    <dbReference type="NCBI Taxonomy" id="3038145"/>
    <lineage>
        <taxon>Bacteria</taxon>
        <taxon>Pseudomonadati</taxon>
        <taxon>Bacteroidota</taxon>
        <taxon>Bacteroidia</taxon>
        <taxon>Bacteroidales</taxon>
        <taxon>Prevotellaceae</taxon>
        <taxon>Palleniella</taxon>
    </lineage>
</organism>
<keyword evidence="2" id="KW-1185">Reference proteome</keyword>
<dbReference type="EMBL" id="SRZC01000026">
    <property type="protein sequence ID" value="TGX80449.1"/>
    <property type="molecule type" value="Genomic_DNA"/>
</dbReference>
<name>A0AC61QMI9_9BACT</name>
<accession>A0AC61QMI9</accession>
<reference evidence="1" key="1">
    <citation type="submission" date="2019-04" db="EMBL/GenBank/DDBJ databases">
        <title>Microbes associate with the intestines of laboratory mice.</title>
        <authorList>
            <person name="Navarre W."/>
            <person name="Wong E."/>
            <person name="Huang K."/>
            <person name="Tropini C."/>
            <person name="Ng K."/>
            <person name="Yu B."/>
        </authorList>
    </citation>
    <scope>NUCLEOTIDE SEQUENCE</scope>
    <source>
        <strain evidence="1">NM73_A23</strain>
    </source>
</reference>
<protein>
    <submittedName>
        <fullName evidence="1">U32 family peptidase</fullName>
    </submittedName>
</protein>
<proteinExistence type="predicted"/>
<sequence length="615" mass="68537">MREIELLAPAKNLECGIAAIDHGADAVYIGARNFGARHAAGNSVDDIRTLCLYAHKFGVKVYATVNTIVYDHELADAVTLVAELAEAGVDAVLVQDMGLLAEARRRGIRMEWHASTQTDNRTAEKVEWLRNLGFSRVVLARELTAKEIEEIHRQVPDVELEVFAHGALCVSFSGQCYASQYCFNRSANRGECAQMCRMRYSVMDADGNEVAPPAYYLSLKDQCQIDNLEKIIEAGACSLKIEGRLKDISYVKNVVAAYSQRLDSIIKKSKGTLRRASWGRTELAFSPDLNKTFCRGYTDYFLNGRHADIASLRTPKAIGEYVGKVKEIRNGRQPSFNVASLSSFANGDGLCYIDSEGVMKGFRVNRAEGNRLFPQSMPHDLKPGTPLYRSQDQAFDKLLAGKTAERTITTDMKLSLDGNTLCLEIKGTDAPVQGFASVTLDELQQAQKPQLENINRQLTKLGNTIYRCENVSVAPEPENIFIPSSLLAGLRREAVENIIIPDHAKMTSERNEDCPAPSDSYHRRFEYLHNVANEKARQFYTGLGTEIHGKAFELGNEGGILMQCRHCIRFTLGYCVKNGGKTPKWKEPLSLRLDDGRSFTLEFDCKNCQMNVLVK</sequence>
<gene>
    <name evidence="1" type="ORF">E5358_13025</name>
</gene>
<dbReference type="Proteomes" id="UP000308886">
    <property type="component" value="Unassembled WGS sequence"/>
</dbReference>
<evidence type="ECO:0000313" key="2">
    <source>
        <dbReference type="Proteomes" id="UP000308886"/>
    </source>
</evidence>